<reference evidence="4 5" key="1">
    <citation type="submission" date="2019-11" db="EMBL/GenBank/DDBJ databases">
        <title>Characterisation of Fundicoccus ignavus gen. nov. sp. nov., a novel genus of the family Aerococcaceae isolated from bulk tank milk.</title>
        <authorList>
            <person name="Siebert A."/>
            <person name="Huptas C."/>
            <person name="Wenning M."/>
            <person name="Scherer S."/>
            <person name="Doll E.V."/>
        </authorList>
    </citation>
    <scope>NUCLEOTIDE SEQUENCE [LARGE SCALE GENOMIC DNA]</scope>
    <source>
        <strain evidence="2 5">DSM 109653</strain>
        <strain evidence="3 4">WS4759</strain>
    </source>
</reference>
<feature type="transmembrane region" description="Helical" evidence="1">
    <location>
        <begin position="112"/>
        <end position="133"/>
    </location>
</feature>
<protein>
    <recommendedName>
        <fullName evidence="6">Tryptophan-rich sensory protein</fullName>
    </recommendedName>
</protein>
<feature type="transmembrane region" description="Helical" evidence="1">
    <location>
        <begin position="180"/>
        <end position="200"/>
    </location>
</feature>
<feature type="transmembrane region" description="Helical" evidence="1">
    <location>
        <begin position="236"/>
        <end position="255"/>
    </location>
</feature>
<feature type="transmembrane region" description="Helical" evidence="1">
    <location>
        <begin position="12"/>
        <end position="34"/>
    </location>
</feature>
<evidence type="ECO:0000313" key="5">
    <source>
        <dbReference type="Proteomes" id="UP000469870"/>
    </source>
</evidence>
<feature type="transmembrane region" description="Helical" evidence="1">
    <location>
        <begin position="154"/>
        <end position="174"/>
    </location>
</feature>
<dbReference type="Proteomes" id="UP000430975">
    <property type="component" value="Unassembled WGS sequence"/>
</dbReference>
<feature type="transmembrane region" description="Helical" evidence="1">
    <location>
        <begin position="207"/>
        <end position="224"/>
    </location>
</feature>
<dbReference type="EMBL" id="WJQS01000008">
    <property type="protein sequence ID" value="MRI86061.1"/>
    <property type="molecule type" value="Genomic_DNA"/>
</dbReference>
<evidence type="ECO:0000256" key="1">
    <source>
        <dbReference type="SAM" id="Phobius"/>
    </source>
</evidence>
<evidence type="ECO:0000313" key="3">
    <source>
        <dbReference type="EMBL" id="MRI86061.1"/>
    </source>
</evidence>
<proteinExistence type="predicted"/>
<sequence length="263" mass="29565">MANYNKLLKWAVPGLFLIVLLVNYLTSFGIMAPYTQAEVSALYPNLFAPANFTFSIWAVIYVGVIASLSLNFSFFSVPETLEKGYQQLIQPYFVEWMFFNILWNIAWTNDQILIALLAIVLYTRRLLQLMTLISGTPLLRQKPWLLKYPIGLHTGWLIAATFANLTTYVVSVGIDGVGTIGFWWAVAMMAASLATVTYFYGKYGNEAVMLPVLWALIGLIVQHNPGSDFAYASETLAWVATVFFLIGVSLYGYLFKLQTKQAK</sequence>
<dbReference type="PANTHER" id="PTHR33802">
    <property type="entry name" value="SI:CH211-161H7.5-RELATED"/>
    <property type="match status" value="1"/>
</dbReference>
<name>A0A6I2GKL0_9LACT</name>
<dbReference type="PANTHER" id="PTHR33802:SF1">
    <property type="entry name" value="XK-RELATED PROTEIN"/>
    <property type="match status" value="1"/>
</dbReference>
<organism evidence="3 4">
    <name type="scientific">Fundicoccus ignavus</name>
    <dbReference type="NCBI Taxonomy" id="2664442"/>
    <lineage>
        <taxon>Bacteria</taxon>
        <taxon>Bacillati</taxon>
        <taxon>Bacillota</taxon>
        <taxon>Bacilli</taxon>
        <taxon>Lactobacillales</taxon>
        <taxon>Aerococcaceae</taxon>
        <taxon>Fundicoccus</taxon>
    </lineage>
</organism>
<evidence type="ECO:0000313" key="2">
    <source>
        <dbReference type="EMBL" id="MRI81767.1"/>
    </source>
</evidence>
<keyword evidence="1" id="KW-0472">Membrane</keyword>
<dbReference type="RefSeq" id="WP_153862014.1">
    <property type="nucleotide sequence ID" value="NZ_WJQR01000005.1"/>
</dbReference>
<comment type="caution">
    <text evidence="3">The sequence shown here is derived from an EMBL/GenBank/DDBJ whole genome shotgun (WGS) entry which is preliminary data.</text>
</comment>
<dbReference type="Proteomes" id="UP000469870">
    <property type="component" value="Unassembled WGS sequence"/>
</dbReference>
<keyword evidence="1" id="KW-1133">Transmembrane helix</keyword>
<gene>
    <name evidence="3" type="ORF">GIY09_09315</name>
    <name evidence="2" type="ORF">GIY11_07025</name>
</gene>
<accession>A0A6I2GKL0</accession>
<dbReference type="AlphaFoldDB" id="A0A6I2GKL0"/>
<keyword evidence="4" id="KW-1185">Reference proteome</keyword>
<feature type="transmembrane region" description="Helical" evidence="1">
    <location>
        <begin position="54"/>
        <end position="77"/>
    </location>
</feature>
<evidence type="ECO:0008006" key="6">
    <source>
        <dbReference type="Google" id="ProtNLM"/>
    </source>
</evidence>
<evidence type="ECO:0000313" key="4">
    <source>
        <dbReference type="Proteomes" id="UP000430975"/>
    </source>
</evidence>
<dbReference type="EMBL" id="WJQR01000005">
    <property type="protein sequence ID" value="MRI81767.1"/>
    <property type="molecule type" value="Genomic_DNA"/>
</dbReference>
<keyword evidence="1" id="KW-0812">Transmembrane</keyword>